<evidence type="ECO:0000256" key="2">
    <source>
        <dbReference type="ARBA" id="ARBA00022737"/>
    </source>
</evidence>
<dbReference type="InterPro" id="IPR001680">
    <property type="entry name" value="WD40_rpt"/>
</dbReference>
<keyword evidence="7" id="KW-1185">Reference proteome</keyword>
<evidence type="ECO:0000313" key="7">
    <source>
        <dbReference type="Proteomes" id="UP001145021"/>
    </source>
</evidence>
<evidence type="ECO:0000256" key="1">
    <source>
        <dbReference type="ARBA" id="ARBA00022574"/>
    </source>
</evidence>
<keyword evidence="2" id="KW-0677">Repeat</keyword>
<comment type="similarity">
    <text evidence="4">Belongs to the WD repeat PAAF1/RPN14 family.</text>
</comment>
<keyword evidence="3" id="KW-0647">Proteasome</keyword>
<dbReference type="Gene3D" id="2.130.10.10">
    <property type="entry name" value="YVTN repeat-like/Quinoprotein amine dehydrogenase"/>
    <property type="match status" value="2"/>
</dbReference>
<dbReference type="AlphaFoldDB" id="A0A9W8CJD8"/>
<evidence type="ECO:0000313" key="6">
    <source>
        <dbReference type="EMBL" id="KAJ1646408.1"/>
    </source>
</evidence>
<dbReference type="Pfam" id="PF00400">
    <property type="entry name" value="WD40"/>
    <property type="match status" value="3"/>
</dbReference>
<dbReference type="PROSITE" id="PS50294">
    <property type="entry name" value="WD_REPEATS_REGION"/>
    <property type="match status" value="2"/>
</dbReference>
<feature type="repeat" description="WD" evidence="5">
    <location>
        <begin position="149"/>
        <end position="190"/>
    </location>
</feature>
<dbReference type="EMBL" id="JANBOH010000062">
    <property type="protein sequence ID" value="KAJ1646408.1"/>
    <property type="molecule type" value="Genomic_DNA"/>
</dbReference>
<accession>A0A9W8CJD8</accession>
<gene>
    <name evidence="6" type="ORF">LPJ64_002102</name>
</gene>
<comment type="caution">
    <text evidence="6">The sequence shown here is derived from an EMBL/GenBank/DDBJ whole genome shotgun (WGS) entry which is preliminary data.</text>
</comment>
<dbReference type="SMART" id="SM00320">
    <property type="entry name" value="WD40"/>
    <property type="match status" value="5"/>
</dbReference>
<dbReference type="InterPro" id="IPR015943">
    <property type="entry name" value="WD40/YVTN_repeat-like_dom_sf"/>
</dbReference>
<feature type="repeat" description="WD" evidence="5">
    <location>
        <begin position="191"/>
        <end position="232"/>
    </location>
</feature>
<keyword evidence="1 5" id="KW-0853">WD repeat</keyword>
<dbReference type="PANTHER" id="PTHR19857:SF19">
    <property type="entry name" value="26S PROTEASOME REGULATORY SUBUNIT RPN14"/>
    <property type="match status" value="1"/>
</dbReference>
<evidence type="ECO:0008006" key="8">
    <source>
        <dbReference type="Google" id="ProtNLM"/>
    </source>
</evidence>
<dbReference type="Proteomes" id="UP001145021">
    <property type="component" value="Unassembled WGS sequence"/>
</dbReference>
<name>A0A9W8CJD8_9FUNG</name>
<dbReference type="PANTHER" id="PTHR19857">
    <property type="entry name" value="MITOCHONDRIAL DIVISION PROTEIN 1-RELATED"/>
    <property type="match status" value="1"/>
</dbReference>
<reference evidence="6" key="1">
    <citation type="submission" date="2022-07" db="EMBL/GenBank/DDBJ databases">
        <title>Phylogenomic reconstructions and comparative analyses of Kickxellomycotina fungi.</title>
        <authorList>
            <person name="Reynolds N.K."/>
            <person name="Stajich J.E."/>
            <person name="Barry K."/>
            <person name="Grigoriev I.V."/>
            <person name="Crous P."/>
            <person name="Smith M.E."/>
        </authorList>
    </citation>
    <scope>NUCLEOTIDE SEQUENCE</scope>
    <source>
        <strain evidence="6">NBRC 105413</strain>
    </source>
</reference>
<dbReference type="PROSITE" id="PS50082">
    <property type="entry name" value="WD_REPEATS_2"/>
    <property type="match status" value="2"/>
</dbReference>
<evidence type="ECO:0000256" key="4">
    <source>
        <dbReference type="ARBA" id="ARBA00038321"/>
    </source>
</evidence>
<dbReference type="SUPFAM" id="SSF50978">
    <property type="entry name" value="WD40 repeat-like"/>
    <property type="match status" value="1"/>
</dbReference>
<evidence type="ECO:0000256" key="5">
    <source>
        <dbReference type="PROSITE-ProRule" id="PRU00221"/>
    </source>
</evidence>
<organism evidence="6 7">
    <name type="scientific">Coemansia asiatica</name>
    <dbReference type="NCBI Taxonomy" id="1052880"/>
    <lineage>
        <taxon>Eukaryota</taxon>
        <taxon>Fungi</taxon>
        <taxon>Fungi incertae sedis</taxon>
        <taxon>Zoopagomycota</taxon>
        <taxon>Kickxellomycotina</taxon>
        <taxon>Kickxellomycetes</taxon>
        <taxon>Kickxellales</taxon>
        <taxon>Kickxellaceae</taxon>
        <taxon>Coemansia</taxon>
    </lineage>
</organism>
<sequence length="433" mass="46505">MVELLGYISVQADWTVDIKNALNGVEGKHKFWVSAYKQGSPSIHDTIEASKTMAPDGSTALVELQTTESKDISAEYIDTHRLRLSSSRLGVLPAMHTAAQKTVTCSQIVRKTGIRSFDVSPYGGLLVAGGDEGVMNVYEINGAVHRVKLEGHFGDITSCRFFPSGQVIISGATDMRLKVWSASDGTNPVTMAGHTAAITDTAIVGKGKNVLSSSKDGTVCMWHCGTASVVHKFALSKLSINQIDLVSVEDSTQSAEDETDLGNDQFETQGKVLVAACEDGRAVLIDLHTKRTIAEYSTNDNLPVRAVAYDAASNRVYAGLSNGTVQIWSCSSPEDPLLHSFKRNDSPISFIRLVTYKTHDVPCVCVGTEDGQLFVVSANESAKKTIDHIEVIEELVGFDVDPISQIRVVLSSTADTSRQSIWAAGCGNTALGF</sequence>
<dbReference type="InterPro" id="IPR036322">
    <property type="entry name" value="WD40_repeat_dom_sf"/>
</dbReference>
<proteinExistence type="inferred from homology"/>
<protein>
    <recommendedName>
        <fullName evidence="8">WD40 repeat-like protein</fullName>
    </recommendedName>
</protein>
<evidence type="ECO:0000256" key="3">
    <source>
        <dbReference type="ARBA" id="ARBA00022942"/>
    </source>
</evidence>
<dbReference type="InterPro" id="IPR051179">
    <property type="entry name" value="WD_repeat_multifunction"/>
</dbReference>